<feature type="region of interest" description="Disordered" evidence="1">
    <location>
        <begin position="38"/>
        <end position="118"/>
    </location>
</feature>
<feature type="region of interest" description="Disordered" evidence="1">
    <location>
        <begin position="132"/>
        <end position="161"/>
    </location>
</feature>
<keyword evidence="3" id="KW-1185">Reference proteome</keyword>
<evidence type="ECO:0000313" key="3">
    <source>
        <dbReference type="Proteomes" id="UP000070054"/>
    </source>
</evidence>
<reference evidence="2 3" key="1">
    <citation type="submission" date="2014-02" db="EMBL/GenBank/DDBJ databases">
        <title>The genome sequence of Colletotrichum nymphaeae SA-01.</title>
        <authorList>
            <person name="Baroncelli R."/>
            <person name="Thon M.R."/>
        </authorList>
    </citation>
    <scope>NUCLEOTIDE SEQUENCE [LARGE SCALE GENOMIC DNA]</scope>
    <source>
        <strain evidence="2 3">SA-01</strain>
    </source>
</reference>
<proteinExistence type="predicted"/>
<organism evidence="2 3">
    <name type="scientific">Colletotrichum nymphaeae SA-01</name>
    <dbReference type="NCBI Taxonomy" id="1460502"/>
    <lineage>
        <taxon>Eukaryota</taxon>
        <taxon>Fungi</taxon>
        <taxon>Dikarya</taxon>
        <taxon>Ascomycota</taxon>
        <taxon>Pezizomycotina</taxon>
        <taxon>Sordariomycetes</taxon>
        <taxon>Hypocreomycetidae</taxon>
        <taxon>Glomerellales</taxon>
        <taxon>Glomerellaceae</taxon>
        <taxon>Colletotrichum</taxon>
        <taxon>Colletotrichum acutatum species complex</taxon>
    </lineage>
</organism>
<evidence type="ECO:0000256" key="1">
    <source>
        <dbReference type="SAM" id="MobiDB-lite"/>
    </source>
</evidence>
<comment type="caution">
    <text evidence="2">The sequence shown here is derived from an EMBL/GenBank/DDBJ whole genome shotgun (WGS) entry which is preliminary data.</text>
</comment>
<name>A0A135RV52_9PEZI</name>
<dbReference type="Proteomes" id="UP000070054">
    <property type="component" value="Unassembled WGS sequence"/>
</dbReference>
<gene>
    <name evidence="2" type="ORF">CNYM01_13429</name>
</gene>
<dbReference type="AlphaFoldDB" id="A0A135RV52"/>
<evidence type="ECO:0000313" key="2">
    <source>
        <dbReference type="EMBL" id="KXH27566.1"/>
    </source>
</evidence>
<sequence>MQRPAALGAQAERMLLDSWAGHSLKCFSNGGQWTLGRNLSRPAGHGKQQDDIGSLPVRGFAANGSRPGQAWPSCGPVTQGTSVDEPPGGGSPGERHLLGSTATSPGGGRHQNPRLAEPPSLILAWHAQFPKDPSEAFGSMPKLDDRGQPGGTTCIFKDPEKTDIGNKPWWAAWGRRLLDRQK</sequence>
<accession>A0A135RV52</accession>
<dbReference type="EMBL" id="JEMN01001765">
    <property type="protein sequence ID" value="KXH27566.1"/>
    <property type="molecule type" value="Genomic_DNA"/>
</dbReference>
<protein>
    <submittedName>
        <fullName evidence="2">Uncharacterized protein</fullName>
    </submittedName>
</protein>